<evidence type="ECO:0000259" key="3">
    <source>
        <dbReference type="Pfam" id="PF23666"/>
    </source>
</evidence>
<dbReference type="Gene3D" id="3.20.20.80">
    <property type="entry name" value="Glycosidases"/>
    <property type="match status" value="1"/>
</dbReference>
<proteinExistence type="predicted"/>
<organism evidence="4 5">
    <name type="scientific">Caulobacter endophyticus</name>
    <dbReference type="NCBI Taxonomy" id="2172652"/>
    <lineage>
        <taxon>Bacteria</taxon>
        <taxon>Pseudomonadati</taxon>
        <taxon>Pseudomonadota</taxon>
        <taxon>Alphaproteobacteria</taxon>
        <taxon>Caulobacterales</taxon>
        <taxon>Caulobacteraceae</taxon>
        <taxon>Caulobacter</taxon>
    </lineage>
</organism>
<gene>
    <name evidence="4" type="ORF">DDF67_10070</name>
</gene>
<dbReference type="Pfam" id="PF13547">
    <property type="entry name" value="GTA_TIM"/>
    <property type="match status" value="1"/>
</dbReference>
<feature type="domain" description="Tip attachment protein J" evidence="2">
    <location>
        <begin position="751"/>
        <end position="906"/>
    </location>
</feature>
<dbReference type="EMBL" id="QDKQ01000034">
    <property type="protein sequence ID" value="PVM90758.1"/>
    <property type="molecule type" value="Genomic_DNA"/>
</dbReference>
<dbReference type="CDD" id="cd19607">
    <property type="entry name" value="GTA_TIM-barrel-like"/>
    <property type="match status" value="1"/>
</dbReference>
<evidence type="ECO:0000259" key="2">
    <source>
        <dbReference type="Pfam" id="PF13550"/>
    </source>
</evidence>
<name>A0A2T9K451_9CAUL</name>
<evidence type="ECO:0000259" key="1">
    <source>
        <dbReference type="Pfam" id="PF13547"/>
    </source>
</evidence>
<dbReference type="OrthoDB" id="8445115at2"/>
<dbReference type="InterPro" id="IPR056490">
    <property type="entry name" value="Rcc01698_C"/>
</dbReference>
<dbReference type="InterPro" id="IPR032876">
    <property type="entry name" value="J_dom"/>
</dbReference>
<sequence length="1246" mass="130553">MAQMILKAAGSGQGVVGAIGAGLAAMVDVGLASALAPAREGPRIAELRLTGAAEGAPTPCVFGRARVSGQVIWATRFAEHRRETGGKGGRVRSYGYSLSLALAVGEGPIDGVGRVWADGKVMDMDGVVMRVHRGTEDQLPDPLIAAVEGEAPAYRGTAYVVFEDLSLDAFGGRPPQLSFEVFRRVGGDGTGLEDRLQSVCLIPGAGEFVLATDVVLRREGLTRTKSENQNNAEGRADLLLSLDQLQAQLPNVTHVNLVVSWFGTDLRCGACEIRPGVEAADKPTEPMAWQVAGLERGQAHLISHSGGGVAYGGTPADAAVVQAIAELKRRGLGVTLYPFVLMDVPAGSGLVDPHGGAEQAAYPWRGRITCHPAPGRAGSPHKTPAAAAQAAAFFDGQWGFSRFVRHYAVLAVQAGGVDGFLIGSELAGLTRVRDAAGFPAVGALKALAGQVRAIVGPETKIGYAADWSEYFGSQPADGSGDVHFHLDPLWADPDIDFVGIDYYPPITDWRDGTDHLDAAAGWGGPHDLAYLRQGLTGGEGFEWFYASAADRAAQVRSPITDGAHGEPWVFRPKDLLSWWSNPHHDRPGGGRAASPTAWVPKSKPIRLIEFGCGAVDKGANAPNLFVDEKSGESALPPFSDASADELGQRRALEAVLGWVADAEANPVSPVYGGPMIEQASAWCWDARPFPDFPARAGVWADAPNWRLGHWLNGRAGAFSLGELVVAVAARAGVEIDPGEASGVVAGYLIERPMRVRDALAPLTEAFGLDAVERGGRVRLVSRSGPASGTLDEDDLAWPEDRGAPASAARRLEDPAAAVRLRFVDLARDYQAGGLIVRGGAGALTLDVEAPLVLTAVQAGAIAQRRLDAESAARRERIVHLSPLAALAWEAGDRLALDGQAWRVTRVDVDERPRATLLPVLPAAGEAGGEIDWSPAPSRPAPGPPALMVLDLPPLPGAEEDARPLVAVAAQPWRAFDVHAGADVESLRVRAGATTGAVVGTTLSDLPAGPRHRIDRGTPLVVRLEGGAPRSRSRAAVLAGENLLAVRGPGGWELLQFLEAEAVGPDAFALSGLLRGQGGSDMAQMVAAGAEAVLVDEALARAEASLAERGLPLIWRAAPAGGPAAGPGMRQVEATWRGQALRPWSPAHLRAKTAGGETRLSWIRRTRIGGDSWEAEVPLSEATEAWRVEILDGEAVVRTAQVSTPAFAWTAAMRATDLPAGPSGALRARVAQGSAIWGWGAPATIAL</sequence>
<keyword evidence="5" id="KW-1185">Reference proteome</keyword>
<dbReference type="RefSeq" id="WP_109100743.1">
    <property type="nucleotide sequence ID" value="NZ_QDKQ01000034.1"/>
</dbReference>
<protein>
    <recommendedName>
        <fullName evidence="6">Phage tail protein</fullName>
    </recommendedName>
</protein>
<evidence type="ECO:0000313" key="4">
    <source>
        <dbReference type="EMBL" id="PVM90758.1"/>
    </source>
</evidence>
<dbReference type="SUPFAM" id="SSF51445">
    <property type="entry name" value="(Trans)glycosidases"/>
    <property type="match status" value="1"/>
</dbReference>
<reference evidence="4 5" key="1">
    <citation type="submission" date="2018-04" db="EMBL/GenBank/DDBJ databases">
        <title>The genome sequence of Caulobacter sp. 744.</title>
        <authorList>
            <person name="Gao J."/>
            <person name="Sun J."/>
        </authorList>
    </citation>
    <scope>NUCLEOTIDE SEQUENCE [LARGE SCALE GENOMIC DNA]</scope>
    <source>
        <strain evidence="4 5">774</strain>
    </source>
</reference>
<accession>A0A2T9K451</accession>
<dbReference type="Pfam" id="PF13550">
    <property type="entry name" value="Phage-tail_3"/>
    <property type="match status" value="1"/>
</dbReference>
<evidence type="ECO:0000313" key="5">
    <source>
        <dbReference type="Proteomes" id="UP000245073"/>
    </source>
</evidence>
<dbReference type="AlphaFoldDB" id="A0A2T9K451"/>
<dbReference type="InterPro" id="IPR025195">
    <property type="entry name" value="GTA_TIM_dom"/>
</dbReference>
<dbReference type="Proteomes" id="UP000245073">
    <property type="component" value="Unassembled WGS sequence"/>
</dbReference>
<dbReference type="Pfam" id="PF23666">
    <property type="entry name" value="Rcc01698_C"/>
    <property type="match status" value="1"/>
</dbReference>
<evidence type="ECO:0008006" key="6">
    <source>
        <dbReference type="Google" id="ProtNLM"/>
    </source>
</evidence>
<comment type="caution">
    <text evidence="4">The sequence shown here is derived from an EMBL/GenBank/DDBJ whole genome shotgun (WGS) entry which is preliminary data.</text>
</comment>
<feature type="domain" description="GTA TIM-barrel-like" evidence="1">
    <location>
        <begin position="398"/>
        <end position="693"/>
    </location>
</feature>
<feature type="domain" description="Rcc01698-like C-terminal" evidence="3">
    <location>
        <begin position="996"/>
        <end position="1092"/>
    </location>
</feature>
<dbReference type="InterPro" id="IPR017853">
    <property type="entry name" value="GH"/>
</dbReference>